<evidence type="ECO:0000256" key="3">
    <source>
        <dbReference type="ARBA" id="ARBA00023143"/>
    </source>
</evidence>
<evidence type="ECO:0000313" key="7">
    <source>
        <dbReference type="EMBL" id="CQR33962.1"/>
    </source>
</evidence>
<reference evidence="7 8" key="1">
    <citation type="submission" date="2015-03" db="EMBL/GenBank/DDBJ databases">
        <authorList>
            <person name="Regsiter A."/>
            <person name="william w."/>
        </authorList>
    </citation>
    <scope>NUCLEOTIDE SEQUENCE [LARGE SCALE GENOMIC DNA]</scope>
    <source>
        <strain evidence="7 8">CB1</strain>
    </source>
</reference>
<keyword evidence="7" id="KW-0969">Cilium</keyword>
<comment type="caution">
    <text evidence="7">The sequence shown here is derived from an EMBL/GenBank/DDBJ whole genome shotgun (WGS) entry which is preliminary data.</text>
</comment>
<keyword evidence="6" id="KW-0472">Membrane</keyword>
<name>A0ABM9T5U4_THIA3</name>
<keyword evidence="4" id="KW-0574">Periplasm</keyword>
<accession>A0ABM9T5U4</accession>
<keyword evidence="3 4" id="KW-0975">Bacterial flagellum</keyword>
<dbReference type="Proteomes" id="UP000078599">
    <property type="component" value="Unassembled WGS sequence"/>
</dbReference>
<keyword evidence="2" id="KW-0732">Signal</keyword>
<dbReference type="EMBL" id="CTRI01000023">
    <property type="protein sequence ID" value="CQR33962.1"/>
    <property type="molecule type" value="Genomic_DNA"/>
</dbReference>
<dbReference type="Pfam" id="PF02119">
    <property type="entry name" value="FlgI"/>
    <property type="match status" value="1"/>
</dbReference>
<evidence type="ECO:0000256" key="6">
    <source>
        <dbReference type="SAM" id="Phobius"/>
    </source>
</evidence>
<dbReference type="HAMAP" id="MF_00416">
    <property type="entry name" value="FlgI"/>
    <property type="match status" value="1"/>
</dbReference>
<comment type="subunit">
    <text evidence="4">The basal body constitutes a major portion of the flagellar organelle and consists of four rings (L,P,S, and M) mounted on a central rod.</text>
</comment>
<keyword evidence="7" id="KW-0966">Cell projection</keyword>
<gene>
    <name evidence="4 7" type="primary">flgI</name>
    <name evidence="7" type="ORF">THICB1_30285</name>
</gene>
<keyword evidence="8" id="KW-1185">Reference proteome</keyword>
<protein>
    <recommendedName>
        <fullName evidence="4">Flagellar P-ring protein</fullName>
    </recommendedName>
    <alternativeName>
        <fullName evidence="4">Basal body P-ring protein</fullName>
    </alternativeName>
</protein>
<organism evidence="7 8">
    <name type="scientific">Thiomonas arsenitoxydans (strain DSM 22701 / CIP 110005 / 3As)</name>
    <dbReference type="NCBI Taxonomy" id="426114"/>
    <lineage>
        <taxon>Bacteria</taxon>
        <taxon>Pseudomonadati</taxon>
        <taxon>Pseudomonadota</taxon>
        <taxon>Betaproteobacteria</taxon>
        <taxon>Burkholderiales</taxon>
        <taxon>Thiomonas</taxon>
    </lineage>
</organism>
<evidence type="ECO:0000256" key="5">
    <source>
        <dbReference type="SAM" id="MobiDB-lite"/>
    </source>
</evidence>
<comment type="similarity">
    <text evidence="4">Belongs to the FlgI family.</text>
</comment>
<comment type="subcellular location">
    <subcellularLocation>
        <location evidence="4">Periplasm</location>
    </subcellularLocation>
    <subcellularLocation>
        <location evidence="4">Bacterial flagellum basal body</location>
    </subcellularLocation>
</comment>
<proteinExistence type="inferred from homology"/>
<keyword evidence="6" id="KW-1133">Transmembrane helix</keyword>
<dbReference type="NCBIfam" id="NF003676">
    <property type="entry name" value="PRK05303.1"/>
    <property type="match status" value="1"/>
</dbReference>
<evidence type="ECO:0000313" key="8">
    <source>
        <dbReference type="Proteomes" id="UP000078599"/>
    </source>
</evidence>
<keyword evidence="6" id="KW-0812">Transmembrane</keyword>
<evidence type="ECO:0000256" key="1">
    <source>
        <dbReference type="ARBA" id="ARBA00002591"/>
    </source>
</evidence>
<dbReference type="PANTHER" id="PTHR30381">
    <property type="entry name" value="FLAGELLAR P-RING PERIPLASMIC PROTEIN FLGI"/>
    <property type="match status" value="1"/>
</dbReference>
<dbReference type="InterPro" id="IPR001782">
    <property type="entry name" value="Flag_FlgI"/>
</dbReference>
<evidence type="ECO:0000256" key="4">
    <source>
        <dbReference type="HAMAP-Rule" id="MF_00416"/>
    </source>
</evidence>
<dbReference type="PANTHER" id="PTHR30381:SF0">
    <property type="entry name" value="FLAGELLAR P-RING PROTEIN"/>
    <property type="match status" value="1"/>
</dbReference>
<evidence type="ECO:0000256" key="2">
    <source>
        <dbReference type="ARBA" id="ARBA00022729"/>
    </source>
</evidence>
<feature type="transmembrane region" description="Helical" evidence="6">
    <location>
        <begin position="61"/>
        <end position="80"/>
    </location>
</feature>
<sequence length="427" mass="43147">MASELLPLAVAVLKLGDDMPTESLRTPLPLPTSPTAWGRSDGSLPARGEGRGGEHATYRHLLAWLAALCLLCAAALPAHAAAIRDLTSVQGVRVNQLVGYGLVVGLGGTGDQATQVPYTTQSLLSMFQRLGINLPPGVASNLQPKDVAAVMITANLPPFSQPGQQINVTVSAVGNASSLAGGTLLMTPLKGADGQTYAVAQGSVVVSGFGAASGGNSTQVNFLTAGMIANGATVERAVANNFDKAGPITLALNSPSFGTASRVADSINQRFGAGTATALNAGVIQVNAPLTAGDRTAFLGQVEALDVSPESPPAKVVIDARSGTVVLGQNVTLGACAVAHGNLSVTINTQYEVSQPNPLGAGQTAVVPKTDVKAKADKANLLMFKPGVTLEAVVRALNAVGAAPNDLIAILQAMKAAGALHAQLEVI</sequence>
<comment type="function">
    <text evidence="1 4">Assembles around the rod to form the L-ring and probably protects the motor/basal body from shearing forces during rotation.</text>
</comment>
<keyword evidence="7" id="KW-0282">Flagellum</keyword>
<dbReference type="PRINTS" id="PR01010">
    <property type="entry name" value="FLGPRINGFLGI"/>
</dbReference>
<feature type="region of interest" description="Disordered" evidence="5">
    <location>
        <begin position="23"/>
        <end position="50"/>
    </location>
</feature>